<proteinExistence type="inferred from homology"/>
<dbReference type="InterPro" id="IPR051393">
    <property type="entry name" value="ABC_transporter_permease"/>
</dbReference>
<comment type="caution">
    <text evidence="9">The sequence shown here is derived from an EMBL/GenBank/DDBJ whole genome shotgun (WGS) entry which is preliminary data.</text>
</comment>
<dbReference type="SUPFAM" id="SSF161098">
    <property type="entry name" value="MetI-like"/>
    <property type="match status" value="1"/>
</dbReference>
<dbReference type="RefSeq" id="WP_138788658.1">
    <property type="nucleotide sequence ID" value="NZ_JBHTGQ010000041.1"/>
</dbReference>
<evidence type="ECO:0000256" key="3">
    <source>
        <dbReference type="ARBA" id="ARBA00022475"/>
    </source>
</evidence>
<dbReference type="Proteomes" id="UP001596528">
    <property type="component" value="Unassembled WGS sequence"/>
</dbReference>
<evidence type="ECO:0000256" key="6">
    <source>
        <dbReference type="ARBA" id="ARBA00023136"/>
    </source>
</evidence>
<evidence type="ECO:0000259" key="8">
    <source>
        <dbReference type="PROSITE" id="PS50928"/>
    </source>
</evidence>
<keyword evidence="6 7" id="KW-0472">Membrane</keyword>
<feature type="transmembrane region" description="Helical" evidence="7">
    <location>
        <begin position="7"/>
        <end position="35"/>
    </location>
</feature>
<gene>
    <name evidence="9" type="ORF">ACFQWB_14965</name>
</gene>
<comment type="subcellular location">
    <subcellularLocation>
        <location evidence="1 7">Cell membrane</location>
        <topology evidence="1 7">Multi-pass membrane protein</topology>
    </subcellularLocation>
</comment>
<dbReference type="InterPro" id="IPR035906">
    <property type="entry name" value="MetI-like_sf"/>
</dbReference>
<evidence type="ECO:0000313" key="10">
    <source>
        <dbReference type="Proteomes" id="UP001596528"/>
    </source>
</evidence>
<feature type="transmembrane region" description="Helical" evidence="7">
    <location>
        <begin position="103"/>
        <end position="124"/>
    </location>
</feature>
<keyword evidence="4 7" id="KW-0812">Transmembrane</keyword>
<evidence type="ECO:0000256" key="1">
    <source>
        <dbReference type="ARBA" id="ARBA00004651"/>
    </source>
</evidence>
<dbReference type="EMBL" id="JBHTGQ010000041">
    <property type="protein sequence ID" value="MFC7751219.1"/>
    <property type="molecule type" value="Genomic_DNA"/>
</dbReference>
<dbReference type="CDD" id="cd06261">
    <property type="entry name" value="TM_PBP2"/>
    <property type="match status" value="1"/>
</dbReference>
<feature type="domain" description="ABC transmembrane type-1" evidence="8">
    <location>
        <begin position="66"/>
        <end position="277"/>
    </location>
</feature>
<dbReference type="PANTHER" id="PTHR30193">
    <property type="entry name" value="ABC TRANSPORTER PERMEASE PROTEIN"/>
    <property type="match status" value="1"/>
</dbReference>
<feature type="transmembrane region" description="Helical" evidence="7">
    <location>
        <begin position="263"/>
        <end position="281"/>
    </location>
</feature>
<evidence type="ECO:0000256" key="4">
    <source>
        <dbReference type="ARBA" id="ARBA00022692"/>
    </source>
</evidence>
<protein>
    <submittedName>
        <fullName evidence="9">Carbohydrate ABC transporter permease</fullName>
    </submittedName>
</protein>
<keyword evidence="2 7" id="KW-0813">Transport</keyword>
<dbReference type="Pfam" id="PF00528">
    <property type="entry name" value="BPD_transp_1"/>
    <property type="match status" value="1"/>
</dbReference>
<sequence>MRSSMKTYYWMVVPAVAIFFVFHTYPVLMGIFYSFTNWNGLSPDYDFVGLRNYLNVFRDGNVLDAYGFTIKFALLTTVIVNTISLVVAMGLNARIRLKNFFRGVYFLPNVLSMLIIGFIFNYLFSNVFPDAFERMGLDSLAFNILGKENTAWIGVVIVTVWQATAFNIMLYLAGLQTIPSDLYEASSLDGAGKWREFWSITFPMIAPFFTINMVLAMKNFLMVFDQIVALTGGGPGKATMSISYLIYTDGFQGGSFAYQSANAVVYFIIIVFISVIQLKFLQRREMDLG</sequence>
<feature type="transmembrane region" description="Helical" evidence="7">
    <location>
        <begin position="196"/>
        <end position="215"/>
    </location>
</feature>
<comment type="similarity">
    <text evidence="7">Belongs to the binding-protein-dependent transport system permease family.</text>
</comment>
<keyword evidence="5 7" id="KW-1133">Transmembrane helix</keyword>
<evidence type="ECO:0000256" key="5">
    <source>
        <dbReference type="ARBA" id="ARBA00022989"/>
    </source>
</evidence>
<name>A0ABW2V502_9BACL</name>
<keyword evidence="10" id="KW-1185">Reference proteome</keyword>
<evidence type="ECO:0000256" key="7">
    <source>
        <dbReference type="RuleBase" id="RU363032"/>
    </source>
</evidence>
<feature type="transmembrane region" description="Helical" evidence="7">
    <location>
        <begin position="72"/>
        <end position="91"/>
    </location>
</feature>
<evidence type="ECO:0000256" key="2">
    <source>
        <dbReference type="ARBA" id="ARBA00022448"/>
    </source>
</evidence>
<organism evidence="9 10">
    <name type="scientific">Paenibacillus thermoaerophilus</name>
    <dbReference type="NCBI Taxonomy" id="1215385"/>
    <lineage>
        <taxon>Bacteria</taxon>
        <taxon>Bacillati</taxon>
        <taxon>Bacillota</taxon>
        <taxon>Bacilli</taxon>
        <taxon>Bacillales</taxon>
        <taxon>Paenibacillaceae</taxon>
        <taxon>Paenibacillus</taxon>
    </lineage>
</organism>
<dbReference type="PROSITE" id="PS50928">
    <property type="entry name" value="ABC_TM1"/>
    <property type="match status" value="1"/>
</dbReference>
<dbReference type="Gene3D" id="1.10.3720.10">
    <property type="entry name" value="MetI-like"/>
    <property type="match status" value="1"/>
</dbReference>
<evidence type="ECO:0000313" key="9">
    <source>
        <dbReference type="EMBL" id="MFC7751219.1"/>
    </source>
</evidence>
<accession>A0ABW2V502</accession>
<dbReference type="InterPro" id="IPR000515">
    <property type="entry name" value="MetI-like"/>
</dbReference>
<keyword evidence="3" id="KW-1003">Cell membrane</keyword>
<reference evidence="10" key="1">
    <citation type="journal article" date="2019" name="Int. J. Syst. Evol. Microbiol.">
        <title>The Global Catalogue of Microorganisms (GCM) 10K type strain sequencing project: providing services to taxonomists for standard genome sequencing and annotation.</title>
        <authorList>
            <consortium name="The Broad Institute Genomics Platform"/>
            <consortium name="The Broad Institute Genome Sequencing Center for Infectious Disease"/>
            <person name="Wu L."/>
            <person name="Ma J."/>
        </authorList>
    </citation>
    <scope>NUCLEOTIDE SEQUENCE [LARGE SCALE GENOMIC DNA]</scope>
    <source>
        <strain evidence="10">JCM 18657</strain>
    </source>
</reference>
<feature type="transmembrane region" description="Helical" evidence="7">
    <location>
        <begin position="151"/>
        <end position="175"/>
    </location>
</feature>
<dbReference type="PANTHER" id="PTHR30193:SF37">
    <property type="entry name" value="INNER MEMBRANE ABC TRANSPORTER PERMEASE PROTEIN YCJO"/>
    <property type="match status" value="1"/>
</dbReference>